<dbReference type="NCBIfam" id="NF006871">
    <property type="entry name" value="PRK09367.1"/>
    <property type="match status" value="1"/>
</dbReference>
<dbReference type="UniPathway" id="UPA00379">
    <property type="reaction ID" value="UER00549"/>
</dbReference>
<feature type="modified residue" description="2,3-didehydroalanine (Ser)" evidence="6">
    <location>
        <position position="148"/>
    </location>
</feature>
<name>A0A8H2JKW9_9GAMM</name>
<dbReference type="GO" id="GO:0019556">
    <property type="term" value="P:L-histidine catabolic process to glutamate and formamide"/>
    <property type="evidence" value="ECO:0007669"/>
    <property type="project" value="UniProtKB-UniPathway"/>
</dbReference>
<keyword evidence="6" id="KW-0963">Cytoplasm</keyword>
<evidence type="ECO:0000256" key="3">
    <source>
        <dbReference type="ARBA" id="ARBA00022808"/>
    </source>
</evidence>
<dbReference type="InterPro" id="IPR024083">
    <property type="entry name" value="Fumarase/histidase_N"/>
</dbReference>
<keyword evidence="11" id="KW-1185">Reference proteome</keyword>
<dbReference type="InterPro" id="IPR008948">
    <property type="entry name" value="L-Aspartase-like"/>
</dbReference>
<proteinExistence type="inferred from homology"/>
<dbReference type="CDD" id="cd00332">
    <property type="entry name" value="PAL-HAL"/>
    <property type="match status" value="1"/>
</dbReference>
<dbReference type="OrthoDB" id="9806955at2"/>
<comment type="subcellular location">
    <subcellularLocation>
        <location evidence="6 9">Cytoplasm</location>
    </subcellularLocation>
</comment>
<evidence type="ECO:0000256" key="1">
    <source>
        <dbReference type="ARBA" id="ARBA00005113"/>
    </source>
</evidence>
<dbReference type="InterPro" id="IPR022313">
    <property type="entry name" value="Phe/His_NH3-lyase_AS"/>
</dbReference>
<evidence type="ECO:0000313" key="11">
    <source>
        <dbReference type="Proteomes" id="UP000307702"/>
    </source>
</evidence>
<dbReference type="Gene3D" id="1.10.275.10">
    <property type="entry name" value="Fumarase/aspartase (N-terminal domain)"/>
    <property type="match status" value="1"/>
</dbReference>
<evidence type="ECO:0000256" key="2">
    <source>
        <dbReference type="ARBA" id="ARBA00012994"/>
    </source>
</evidence>
<dbReference type="AlphaFoldDB" id="A0A8H2JKW9"/>
<protein>
    <recommendedName>
        <fullName evidence="2 6">Histidine ammonia-lyase</fullName>
        <shortName evidence="6">Histidase</shortName>
        <ecNumber evidence="2 6">4.3.1.3</ecNumber>
    </recommendedName>
</protein>
<keyword evidence="4 6" id="KW-0456">Lyase</keyword>
<dbReference type="HAMAP" id="MF_00229">
    <property type="entry name" value="His_ammonia_lyase"/>
    <property type="match status" value="1"/>
</dbReference>
<dbReference type="RefSeq" id="WP_138622804.1">
    <property type="nucleotide sequence ID" value="NZ_SZVP01000008.1"/>
</dbReference>
<dbReference type="SUPFAM" id="SSF48557">
    <property type="entry name" value="L-aspartase-like"/>
    <property type="match status" value="1"/>
</dbReference>
<gene>
    <name evidence="6 10" type="primary">hutH</name>
    <name evidence="10" type="ORF">FCS21_09600</name>
</gene>
<dbReference type="Gene3D" id="1.20.200.10">
    <property type="entry name" value="Fumarase/aspartase (Central domain)"/>
    <property type="match status" value="1"/>
</dbReference>
<dbReference type="Proteomes" id="UP000307702">
    <property type="component" value="Unassembled WGS sequence"/>
</dbReference>
<evidence type="ECO:0000313" key="10">
    <source>
        <dbReference type="EMBL" id="TMM45019.1"/>
    </source>
</evidence>
<dbReference type="PROSITE" id="PS00488">
    <property type="entry name" value="PAL_HISTIDASE"/>
    <property type="match status" value="1"/>
</dbReference>
<accession>A0A8H2JKW9</accession>
<dbReference type="PANTHER" id="PTHR10362">
    <property type="entry name" value="HISTIDINE AMMONIA-LYASE"/>
    <property type="match status" value="1"/>
</dbReference>
<sequence>MNHIKALKILPGKLTLAQLRDVSRYDGIKYSLDEAAFPEINNSAEAVQQVIKDNRVVYGINTGFGLLASTRIKTEELELLQRSIVLSHSAGFGEYMEDATVRLMMVLKINSLSRGFSGIRLHVIQALITLLNAEVYPCVPKKGSVGASGDLAPLAHMVLPLLGEGEMSYQDNIIPATQGLKIAGLEPVVLAAKEGLALLNGTQASTAFALEGLFYAEDLYAAGTVIGATSVEAAMGSRAPFDHRVHLVRGQKGQIDAARAYREILTDSSEIATAHVNCDKVQDPYSLRCQPQVMGACLTQIRQAAEVLHVEANGVTDNPLVFANEGDFISAGNFHAEPVAMAADNLALAIAEIGSLSERRMALLIDASLSKLPPFLVNNGGVNSGFMIAQVTSAALASENKTLAHPASVDSLPTSANQEDHVSMACFAGRRLADMAENTNGVLAVEYLAAVQGLDFRAPLKGAAPIEQAKAKLRETVAFYDKDRYFAPDIVEASAIIADGYFNDFMPAGLLPSL</sequence>
<evidence type="ECO:0000256" key="7">
    <source>
        <dbReference type="RuleBase" id="RU003954"/>
    </source>
</evidence>
<comment type="caution">
    <text evidence="10">The sequence shown here is derived from an EMBL/GenBank/DDBJ whole genome shotgun (WGS) entry which is preliminary data.</text>
</comment>
<evidence type="ECO:0000256" key="5">
    <source>
        <dbReference type="ARBA" id="ARBA00049269"/>
    </source>
</evidence>
<dbReference type="GO" id="GO:0019557">
    <property type="term" value="P:L-histidine catabolic process to glutamate and formate"/>
    <property type="evidence" value="ECO:0007669"/>
    <property type="project" value="UniProtKB-UniPathway"/>
</dbReference>
<comment type="similarity">
    <text evidence="6 7">Belongs to the PAL/histidase family.</text>
</comment>
<dbReference type="EC" id="4.3.1.3" evidence="2 6"/>
<evidence type="ECO:0000256" key="9">
    <source>
        <dbReference type="RuleBase" id="RU004480"/>
    </source>
</evidence>
<evidence type="ECO:0000256" key="8">
    <source>
        <dbReference type="RuleBase" id="RU004479"/>
    </source>
</evidence>
<feature type="cross-link" description="5-imidazolinone (Ala-Gly)" evidence="6">
    <location>
        <begin position="147"/>
        <end position="149"/>
    </location>
</feature>
<evidence type="ECO:0000256" key="4">
    <source>
        <dbReference type="ARBA" id="ARBA00023239"/>
    </source>
</evidence>
<dbReference type="GO" id="GO:0005737">
    <property type="term" value="C:cytoplasm"/>
    <property type="evidence" value="ECO:0007669"/>
    <property type="project" value="UniProtKB-SubCell"/>
</dbReference>
<keyword evidence="3 6" id="KW-0369">Histidine metabolism</keyword>
<comment type="catalytic activity">
    <reaction evidence="5 6 8">
        <text>L-histidine = trans-urocanate + NH4(+)</text>
        <dbReference type="Rhea" id="RHEA:21232"/>
        <dbReference type="ChEBI" id="CHEBI:17771"/>
        <dbReference type="ChEBI" id="CHEBI:28938"/>
        <dbReference type="ChEBI" id="CHEBI:57595"/>
        <dbReference type="EC" id="4.3.1.3"/>
    </reaction>
</comment>
<dbReference type="InterPro" id="IPR001106">
    <property type="entry name" value="Aromatic_Lyase"/>
</dbReference>
<dbReference type="NCBIfam" id="TIGR01225">
    <property type="entry name" value="hutH"/>
    <property type="match status" value="1"/>
</dbReference>
<dbReference type="GO" id="GO:0004397">
    <property type="term" value="F:histidine ammonia-lyase activity"/>
    <property type="evidence" value="ECO:0007669"/>
    <property type="project" value="UniProtKB-UniRule"/>
</dbReference>
<dbReference type="EMBL" id="SZVP01000008">
    <property type="protein sequence ID" value="TMM45019.1"/>
    <property type="molecule type" value="Genomic_DNA"/>
</dbReference>
<dbReference type="FunFam" id="1.10.275.10:FF:000005">
    <property type="entry name" value="Histidine ammonia-lyase"/>
    <property type="match status" value="1"/>
</dbReference>
<reference evidence="10 11" key="1">
    <citation type="submission" date="2019-05" db="EMBL/GenBank/DDBJ databases">
        <title>Colwellia ponticola sp. nov., isolated from seawater.</title>
        <authorList>
            <person name="Yoon J.-H."/>
        </authorList>
    </citation>
    <scope>NUCLEOTIDE SEQUENCE [LARGE SCALE GENOMIC DNA]</scope>
    <source>
        <strain evidence="10 11">OISW-25</strain>
    </source>
</reference>
<dbReference type="FunFam" id="1.20.200.10:FF:000003">
    <property type="entry name" value="Histidine ammonia-lyase"/>
    <property type="match status" value="1"/>
</dbReference>
<evidence type="ECO:0000256" key="6">
    <source>
        <dbReference type="HAMAP-Rule" id="MF_00229"/>
    </source>
</evidence>
<dbReference type="Pfam" id="PF00221">
    <property type="entry name" value="Lyase_aromatic"/>
    <property type="match status" value="1"/>
</dbReference>
<comment type="PTM">
    <text evidence="6">Contains an active site 4-methylidene-imidazol-5-one (MIO), which is formed autocatalytically by cyclization and dehydration of residues Ala-Ser-Gly.</text>
</comment>
<dbReference type="InterPro" id="IPR005921">
    <property type="entry name" value="HutH"/>
</dbReference>
<organism evidence="10 11">
    <name type="scientific">Colwellia ponticola</name>
    <dbReference type="NCBI Taxonomy" id="2304625"/>
    <lineage>
        <taxon>Bacteria</taxon>
        <taxon>Pseudomonadati</taxon>
        <taxon>Pseudomonadota</taxon>
        <taxon>Gammaproteobacteria</taxon>
        <taxon>Alteromonadales</taxon>
        <taxon>Colwelliaceae</taxon>
        <taxon>Colwellia</taxon>
    </lineage>
</organism>
<comment type="pathway">
    <text evidence="1 6 8">Amino-acid degradation; L-histidine degradation into L-glutamate; N-formimidoyl-L-glutamate from L-histidine: step 1/3.</text>
</comment>